<feature type="transmembrane region" description="Helical" evidence="10">
    <location>
        <begin position="86"/>
        <end position="107"/>
    </location>
</feature>
<dbReference type="GO" id="GO:0016887">
    <property type="term" value="F:ATP hydrolysis activity"/>
    <property type="evidence" value="ECO:0007669"/>
    <property type="project" value="InterPro"/>
</dbReference>
<evidence type="ECO:0000256" key="3">
    <source>
        <dbReference type="ARBA" id="ARBA00022475"/>
    </source>
</evidence>
<keyword evidence="6 13" id="KW-0067">ATP-binding</keyword>
<dbReference type="PROSITE" id="PS00211">
    <property type="entry name" value="ABC_TRANSPORTER_1"/>
    <property type="match status" value="1"/>
</dbReference>
<comment type="subcellular location">
    <subcellularLocation>
        <location evidence="1">Cell membrane</location>
        <topology evidence="1">Multi-pass membrane protein</topology>
    </subcellularLocation>
</comment>
<keyword evidence="8 10" id="KW-0472">Membrane</keyword>
<dbReference type="EMBL" id="JACHXW010000002">
    <property type="protein sequence ID" value="MBB3150964.1"/>
    <property type="molecule type" value="Genomic_DNA"/>
</dbReference>
<dbReference type="AlphaFoldDB" id="A0A7W5C6E2"/>
<dbReference type="SMART" id="SM00382">
    <property type="entry name" value="AAA"/>
    <property type="match status" value="1"/>
</dbReference>
<evidence type="ECO:0000256" key="7">
    <source>
        <dbReference type="ARBA" id="ARBA00022989"/>
    </source>
</evidence>
<feature type="transmembrane region" description="Helical" evidence="10">
    <location>
        <begin position="44"/>
        <end position="66"/>
    </location>
</feature>
<dbReference type="GO" id="GO:0005886">
    <property type="term" value="C:plasma membrane"/>
    <property type="evidence" value="ECO:0007669"/>
    <property type="project" value="UniProtKB-SubCell"/>
</dbReference>
<reference evidence="13 14" key="1">
    <citation type="submission" date="2020-08" db="EMBL/GenBank/DDBJ databases">
        <title>Genomic Encyclopedia of Type Strains, Phase III (KMG-III): the genomes of soil and plant-associated and newly described type strains.</title>
        <authorList>
            <person name="Whitman W."/>
        </authorList>
    </citation>
    <scope>NUCLEOTIDE SEQUENCE [LARGE SCALE GENOMIC DNA]</scope>
    <source>
        <strain evidence="13 14">CECT 8234</strain>
    </source>
</reference>
<keyword evidence="4 10" id="KW-0812">Transmembrane</keyword>
<dbReference type="SUPFAM" id="SSF90123">
    <property type="entry name" value="ABC transporter transmembrane region"/>
    <property type="match status" value="1"/>
</dbReference>
<keyword evidence="5" id="KW-0547">Nucleotide-binding</keyword>
<dbReference type="GO" id="GO:0015421">
    <property type="term" value="F:ABC-type oligopeptide transporter activity"/>
    <property type="evidence" value="ECO:0007669"/>
    <property type="project" value="TreeGrafter"/>
</dbReference>
<evidence type="ECO:0000256" key="8">
    <source>
        <dbReference type="ARBA" id="ARBA00023136"/>
    </source>
</evidence>
<dbReference type="PANTHER" id="PTHR43394">
    <property type="entry name" value="ATP-DEPENDENT PERMEASE MDL1, MITOCHONDRIAL"/>
    <property type="match status" value="1"/>
</dbReference>
<feature type="transmembrane region" description="Helical" evidence="10">
    <location>
        <begin position="164"/>
        <end position="181"/>
    </location>
</feature>
<dbReference type="Gene3D" id="3.40.50.300">
    <property type="entry name" value="P-loop containing nucleotide triphosphate hydrolases"/>
    <property type="match status" value="1"/>
</dbReference>
<evidence type="ECO:0000259" key="11">
    <source>
        <dbReference type="PROSITE" id="PS50893"/>
    </source>
</evidence>
<dbReference type="PROSITE" id="PS50893">
    <property type="entry name" value="ABC_TRANSPORTER_2"/>
    <property type="match status" value="1"/>
</dbReference>
<dbReference type="Pfam" id="PF00005">
    <property type="entry name" value="ABC_tran"/>
    <property type="match status" value="1"/>
</dbReference>
<keyword evidence="7 10" id="KW-1133">Transmembrane helix</keyword>
<dbReference type="InterPro" id="IPR039421">
    <property type="entry name" value="Type_1_exporter"/>
</dbReference>
<keyword evidence="3" id="KW-1003">Cell membrane</keyword>
<dbReference type="PROSITE" id="PS50929">
    <property type="entry name" value="ABC_TM1F"/>
    <property type="match status" value="1"/>
</dbReference>
<evidence type="ECO:0000313" key="14">
    <source>
        <dbReference type="Proteomes" id="UP000518605"/>
    </source>
</evidence>
<dbReference type="InterPro" id="IPR017871">
    <property type="entry name" value="ABC_transporter-like_CS"/>
</dbReference>
<dbReference type="PANTHER" id="PTHR43394:SF1">
    <property type="entry name" value="ATP-BINDING CASSETTE SUB-FAMILY B MEMBER 10, MITOCHONDRIAL"/>
    <property type="match status" value="1"/>
</dbReference>
<keyword evidence="9" id="KW-0175">Coiled coil</keyword>
<evidence type="ECO:0000259" key="12">
    <source>
        <dbReference type="PROSITE" id="PS50929"/>
    </source>
</evidence>
<feature type="domain" description="ABC transporter" evidence="11">
    <location>
        <begin position="367"/>
        <end position="600"/>
    </location>
</feature>
<evidence type="ECO:0000313" key="13">
    <source>
        <dbReference type="EMBL" id="MBB3150964.1"/>
    </source>
</evidence>
<dbReference type="InterPro" id="IPR003439">
    <property type="entry name" value="ABC_transporter-like_ATP-bd"/>
</dbReference>
<dbReference type="InterPro" id="IPR011527">
    <property type="entry name" value="ABC1_TM_dom"/>
</dbReference>
<dbReference type="GO" id="GO:0005524">
    <property type="term" value="F:ATP binding"/>
    <property type="evidence" value="ECO:0007669"/>
    <property type="project" value="UniProtKB-KW"/>
</dbReference>
<feature type="transmembrane region" description="Helical" evidence="10">
    <location>
        <begin position="278"/>
        <end position="297"/>
    </location>
</feature>
<protein>
    <submittedName>
        <fullName evidence="13">ATP-binding cassette subfamily B protein</fullName>
    </submittedName>
</protein>
<gene>
    <name evidence="13" type="ORF">FHS16_000998</name>
</gene>
<feature type="coiled-coil region" evidence="9">
    <location>
        <begin position="208"/>
        <end position="235"/>
    </location>
</feature>
<dbReference type="FunFam" id="3.40.50.300:FF:000221">
    <property type="entry name" value="Multidrug ABC transporter ATP-binding protein"/>
    <property type="match status" value="1"/>
</dbReference>
<dbReference type="Gene3D" id="1.20.1560.10">
    <property type="entry name" value="ABC transporter type 1, transmembrane domain"/>
    <property type="match status" value="1"/>
</dbReference>
<evidence type="ECO:0000256" key="1">
    <source>
        <dbReference type="ARBA" id="ARBA00004651"/>
    </source>
</evidence>
<dbReference type="InterPro" id="IPR027417">
    <property type="entry name" value="P-loop_NTPase"/>
</dbReference>
<keyword evidence="2" id="KW-0813">Transport</keyword>
<feature type="transmembrane region" description="Helical" evidence="10">
    <location>
        <begin position="309"/>
        <end position="327"/>
    </location>
</feature>
<evidence type="ECO:0000256" key="5">
    <source>
        <dbReference type="ARBA" id="ARBA00022741"/>
    </source>
</evidence>
<feature type="domain" description="ABC transmembrane type-1" evidence="12">
    <location>
        <begin position="48"/>
        <end position="332"/>
    </location>
</feature>
<evidence type="ECO:0000256" key="2">
    <source>
        <dbReference type="ARBA" id="ARBA00022448"/>
    </source>
</evidence>
<evidence type="ECO:0000256" key="10">
    <source>
        <dbReference type="SAM" id="Phobius"/>
    </source>
</evidence>
<feature type="transmembrane region" description="Helical" evidence="10">
    <location>
        <begin position="187"/>
        <end position="207"/>
    </location>
</feature>
<organism evidence="13 14">
    <name type="scientific">Paenibacillus endophyticus</name>
    <dbReference type="NCBI Taxonomy" id="1294268"/>
    <lineage>
        <taxon>Bacteria</taxon>
        <taxon>Bacillati</taxon>
        <taxon>Bacillota</taxon>
        <taxon>Bacilli</taxon>
        <taxon>Bacillales</taxon>
        <taxon>Paenibacillaceae</taxon>
        <taxon>Paenibacillus</taxon>
    </lineage>
</organism>
<dbReference type="CDD" id="cd07346">
    <property type="entry name" value="ABC_6TM_exporters"/>
    <property type="match status" value="1"/>
</dbReference>
<evidence type="ECO:0000256" key="4">
    <source>
        <dbReference type="ARBA" id="ARBA00022692"/>
    </source>
</evidence>
<keyword evidence="14" id="KW-1185">Reference proteome</keyword>
<name>A0A7W5C6E2_9BACL</name>
<dbReference type="SUPFAM" id="SSF52540">
    <property type="entry name" value="P-loop containing nucleoside triphosphate hydrolases"/>
    <property type="match status" value="1"/>
</dbReference>
<dbReference type="RefSeq" id="WP_183559413.1">
    <property type="nucleotide sequence ID" value="NZ_CBCSLB010000009.1"/>
</dbReference>
<sequence>MSERVEKARLSAAAKGLASTFENASLEQDASPLKFLFSLYKGNFANLFVSLFFLLIKSAPIYVLPIVTANIINIATNPAKHSISGIWINFFIILIVILQNIPTHAAYISFLSRAVRYVEAGLRSALVRKLQQLSINQHRELPAGKLQSKVLRDVEAVEMMSKQFMIALAPAVVNIIVSFAITLNSSWVVSLFFVLTIPMSITIVTIFRRKIRKSNKEFRKEIEQMSSRVSEMVEMIPITRAHGLEKVEIERIDSTLRNIQGKGYRLDLVEAYFGSTNWVTFQIFQVLCLIFTAYLAYNGEIQVGDVVMYQGFFAMILGSVTGLINIYPQIAKGLESIHSIKEILVSTDIENNSGKRKLAGVRGEFSFRGVELSYPGSEHHVLEDVTLDVEAGECIAFVGASGAGKSTVLNLVIGFLQPTGGKVIMDGIDLADIDLRSYRKHLAVVPQTNILFSGTIRDNITYGLRDITDEQIQRVVDMANLSEFIGQLPNGLETMVGEHGGKLSGGQRQRIAIARALVRQPSIIILDEATSALDNESEFHVQKAMQELIKGRTTFIVAHRLSTIRDADRIVVMKHGRIAEVGTFEELMASKGEFYNLKQLQL</sequence>
<evidence type="ECO:0000256" key="6">
    <source>
        <dbReference type="ARBA" id="ARBA00022840"/>
    </source>
</evidence>
<evidence type="ECO:0000256" key="9">
    <source>
        <dbReference type="SAM" id="Coils"/>
    </source>
</evidence>
<dbReference type="Proteomes" id="UP000518605">
    <property type="component" value="Unassembled WGS sequence"/>
</dbReference>
<dbReference type="Pfam" id="PF00664">
    <property type="entry name" value="ABC_membrane"/>
    <property type="match status" value="1"/>
</dbReference>
<comment type="caution">
    <text evidence="13">The sequence shown here is derived from an EMBL/GenBank/DDBJ whole genome shotgun (WGS) entry which is preliminary data.</text>
</comment>
<proteinExistence type="predicted"/>
<accession>A0A7W5C6E2</accession>
<dbReference type="InterPro" id="IPR036640">
    <property type="entry name" value="ABC1_TM_sf"/>
</dbReference>
<dbReference type="InterPro" id="IPR003593">
    <property type="entry name" value="AAA+_ATPase"/>
</dbReference>